<dbReference type="AlphaFoldDB" id="A0A1J4KAS7"/>
<name>A0A1J4KAS7_9EUKA</name>
<accession>A0A1J4KAS7</accession>
<gene>
    <name evidence="2" type="ORF">TRFO_22932</name>
</gene>
<keyword evidence="3" id="KW-1185">Reference proteome</keyword>
<dbReference type="GeneID" id="94837566"/>
<evidence type="ECO:0000313" key="2">
    <source>
        <dbReference type="EMBL" id="OHT08513.1"/>
    </source>
</evidence>
<dbReference type="Proteomes" id="UP000179807">
    <property type="component" value="Unassembled WGS sequence"/>
</dbReference>
<proteinExistence type="predicted"/>
<evidence type="ECO:0000313" key="3">
    <source>
        <dbReference type="Proteomes" id="UP000179807"/>
    </source>
</evidence>
<organism evidence="2 3">
    <name type="scientific">Tritrichomonas foetus</name>
    <dbReference type="NCBI Taxonomy" id="1144522"/>
    <lineage>
        <taxon>Eukaryota</taxon>
        <taxon>Metamonada</taxon>
        <taxon>Parabasalia</taxon>
        <taxon>Tritrichomonadida</taxon>
        <taxon>Tritrichomonadidae</taxon>
        <taxon>Tritrichomonas</taxon>
    </lineage>
</organism>
<comment type="caution">
    <text evidence="2">The sequence shown here is derived from an EMBL/GenBank/DDBJ whole genome shotgun (WGS) entry which is preliminary data.</text>
</comment>
<evidence type="ECO:0000256" key="1">
    <source>
        <dbReference type="SAM" id="Coils"/>
    </source>
</evidence>
<feature type="coiled-coil region" evidence="1">
    <location>
        <begin position="297"/>
        <end position="324"/>
    </location>
</feature>
<dbReference type="EMBL" id="MLAK01000665">
    <property type="protein sequence ID" value="OHT08513.1"/>
    <property type="molecule type" value="Genomic_DNA"/>
</dbReference>
<sequence length="381" mass="45013">MDEFRNSSLQISRLKHISFYLKRALNDLSYDPIVRQMERHKISADYSAERIVELFSRFLVTEREEYISQIEREISTAKQAKKSIWQNLKEEISQNERKLQSIYDTNIQLRRQLNTLQTIIETNEWKNERILETSNRKESEFKKEFLFYQPALLDVRENSAAVLEDLSSLRREVVKIQTEFDTSLRNMYTSINEKLDNIQTEQEDIDHEQLRKQEMQINFTNENMKSSIITLLAHLNNNYQKGQVPLSLNNIEKDFEHVLKDICRPYPVDSDMRKATSVRCKVENTTASYELEWSKKVHLQQRRMKRLQEECTKAEKRLKQLLEADSCIDMKLLAELEKEHSSYTKVTTAKTDQLVELALSQSSSMNSDIDLNFGLSPIPRK</sequence>
<protein>
    <submittedName>
        <fullName evidence="2">Uncharacterized protein</fullName>
    </submittedName>
</protein>
<dbReference type="RefSeq" id="XP_068361649.1">
    <property type="nucleotide sequence ID" value="XM_068502862.1"/>
</dbReference>
<keyword evidence="1" id="KW-0175">Coiled coil</keyword>
<dbReference type="VEuPathDB" id="TrichDB:TRFO_22932"/>
<reference evidence="2" key="1">
    <citation type="submission" date="2016-10" db="EMBL/GenBank/DDBJ databases">
        <authorList>
            <person name="Benchimol M."/>
            <person name="Almeida L.G."/>
            <person name="Vasconcelos A.T."/>
            <person name="Perreira-Neves A."/>
            <person name="Rosa I.A."/>
            <person name="Tasca T."/>
            <person name="Bogo M.R."/>
            <person name="de Souza W."/>
        </authorList>
    </citation>
    <scope>NUCLEOTIDE SEQUENCE [LARGE SCALE GENOMIC DNA]</scope>
    <source>
        <strain evidence="2">K</strain>
    </source>
</reference>